<dbReference type="Gene3D" id="3.40.50.1820">
    <property type="entry name" value="alpha/beta hydrolase"/>
    <property type="match status" value="1"/>
</dbReference>
<dbReference type="Proteomes" id="UP001175271">
    <property type="component" value="Unassembled WGS sequence"/>
</dbReference>
<dbReference type="InterPro" id="IPR029058">
    <property type="entry name" value="AB_hydrolase_fold"/>
</dbReference>
<evidence type="ECO:0000256" key="1">
    <source>
        <dbReference type="SAM" id="Phobius"/>
    </source>
</evidence>
<reference evidence="3" key="1">
    <citation type="submission" date="2023-06" db="EMBL/GenBank/DDBJ databases">
        <title>Genomic analysis of the entomopathogenic nematode Steinernema hermaphroditum.</title>
        <authorList>
            <person name="Schwarz E.M."/>
            <person name="Heppert J.K."/>
            <person name="Baniya A."/>
            <person name="Schwartz H.T."/>
            <person name="Tan C.-H."/>
            <person name="Antoshechkin I."/>
            <person name="Sternberg P.W."/>
            <person name="Goodrich-Blair H."/>
            <person name="Dillman A.R."/>
        </authorList>
    </citation>
    <scope>NUCLEOTIDE SEQUENCE</scope>
    <source>
        <strain evidence="3">PS9179</strain>
        <tissue evidence="3">Whole animal</tissue>
    </source>
</reference>
<dbReference type="SUPFAM" id="SSF53474">
    <property type="entry name" value="alpha/beta-Hydrolases"/>
    <property type="match status" value="1"/>
</dbReference>
<dbReference type="AlphaFoldDB" id="A0AA39HL34"/>
<accession>A0AA39HL34</accession>
<evidence type="ECO:0000259" key="2">
    <source>
        <dbReference type="Pfam" id="PF01764"/>
    </source>
</evidence>
<keyword evidence="4" id="KW-1185">Reference proteome</keyword>
<evidence type="ECO:0000313" key="4">
    <source>
        <dbReference type="Proteomes" id="UP001175271"/>
    </source>
</evidence>
<feature type="transmembrane region" description="Helical" evidence="1">
    <location>
        <begin position="406"/>
        <end position="426"/>
    </location>
</feature>
<dbReference type="InterPro" id="IPR002921">
    <property type="entry name" value="Fungal_lipase-type"/>
</dbReference>
<keyword evidence="1" id="KW-0472">Membrane</keyword>
<keyword evidence="1" id="KW-0812">Transmembrane</keyword>
<feature type="domain" description="Fungal lipase-type" evidence="2">
    <location>
        <begin position="174"/>
        <end position="313"/>
    </location>
</feature>
<evidence type="ECO:0000313" key="3">
    <source>
        <dbReference type="EMBL" id="KAK0406723.1"/>
    </source>
</evidence>
<dbReference type="PANTHER" id="PTHR45908:SF6">
    <property type="entry name" value="FUNGAL LIPASE-LIKE DOMAIN-CONTAINING PROTEIN"/>
    <property type="match status" value="1"/>
</dbReference>
<proteinExistence type="predicted"/>
<dbReference type="PANTHER" id="PTHR45908">
    <property type="entry name" value="PROTEIN CBG11750-RELATED"/>
    <property type="match status" value="1"/>
</dbReference>
<organism evidence="3 4">
    <name type="scientific">Steinernema hermaphroditum</name>
    <dbReference type="NCBI Taxonomy" id="289476"/>
    <lineage>
        <taxon>Eukaryota</taxon>
        <taxon>Metazoa</taxon>
        <taxon>Ecdysozoa</taxon>
        <taxon>Nematoda</taxon>
        <taxon>Chromadorea</taxon>
        <taxon>Rhabditida</taxon>
        <taxon>Tylenchina</taxon>
        <taxon>Panagrolaimomorpha</taxon>
        <taxon>Strongyloidoidea</taxon>
        <taxon>Steinernematidae</taxon>
        <taxon>Steinernema</taxon>
    </lineage>
</organism>
<keyword evidence="1" id="KW-1133">Transmembrane helix</keyword>
<dbReference type="CDD" id="cd00519">
    <property type="entry name" value="Lipase_3"/>
    <property type="match status" value="1"/>
</dbReference>
<comment type="caution">
    <text evidence="3">The sequence shown here is derived from an EMBL/GenBank/DDBJ whole genome shotgun (WGS) entry which is preliminary data.</text>
</comment>
<dbReference type="GO" id="GO:0006629">
    <property type="term" value="P:lipid metabolic process"/>
    <property type="evidence" value="ECO:0007669"/>
    <property type="project" value="InterPro"/>
</dbReference>
<sequence>MMGLPHFPLRKTSRIKICKGSPLEQAIGWLSDLVVCPSACKRISFKRSLEALFLFFNPFVLPPLKLICVEIHLDFTMALQLALLFVSALLLSGSADQTITKYDYDEPFAVKLLDAAAAAYPENETITEICLNKAFGEQAGFMRITWADAQCGKKANDICRSYIARSDAMKVFIIGIRGTEGTDQLLDEAESGLGKSVPMTDYSFSDNPNVHGVGYFMRAADDIYSALQVESNLNESPDYDVYVTGHSLGGALSALVAKRIAFKNIRPSEKIRLVTFGEPRVGNYAYSMEMRQQVQYSFRVVHAQDPIPHVPTCGDGLNIFTKYCNQPEGWYHHPTEVWYYKLQKAMNLGDYRVCNGDGEDMSCSDGISAFRRVWDDVVMNKGVVMHLNYFNHFISTYGMNGCVDKAGPTAVLSMVVIIFAAVLALFH</sequence>
<name>A0AA39HL34_9BILA</name>
<dbReference type="Pfam" id="PF01764">
    <property type="entry name" value="Lipase_3"/>
    <property type="match status" value="1"/>
</dbReference>
<protein>
    <recommendedName>
        <fullName evidence="2">Fungal lipase-type domain-containing protein</fullName>
    </recommendedName>
</protein>
<gene>
    <name evidence="3" type="ORF">QR680_018761</name>
</gene>
<dbReference type="EMBL" id="JAUCMV010000004">
    <property type="protein sequence ID" value="KAK0406723.1"/>
    <property type="molecule type" value="Genomic_DNA"/>
</dbReference>